<comment type="caution">
    <text evidence="1">The sequence shown here is derived from an EMBL/GenBank/DDBJ whole genome shotgun (WGS) entry which is preliminary data.</text>
</comment>
<reference evidence="1" key="1">
    <citation type="journal article" date="2020" name="mSystems">
        <title>Genome- and Community-Level Interaction Insights into Carbon Utilization and Element Cycling Functions of Hydrothermarchaeota in Hydrothermal Sediment.</title>
        <authorList>
            <person name="Zhou Z."/>
            <person name="Liu Y."/>
            <person name="Xu W."/>
            <person name="Pan J."/>
            <person name="Luo Z.H."/>
            <person name="Li M."/>
        </authorList>
    </citation>
    <scope>NUCLEOTIDE SEQUENCE [LARGE SCALE GENOMIC DNA]</scope>
    <source>
        <strain evidence="1">SpSt-125</strain>
    </source>
</reference>
<dbReference type="EMBL" id="DSEU01000040">
    <property type="protein sequence ID" value="HEM67195.1"/>
    <property type="molecule type" value="Genomic_DNA"/>
</dbReference>
<gene>
    <name evidence="1" type="ORF">ENO26_06475</name>
</gene>
<proteinExistence type="predicted"/>
<protein>
    <submittedName>
        <fullName evidence="1">Uncharacterized protein</fullName>
    </submittedName>
</protein>
<accession>A0A7J2U465</accession>
<name>A0A7J2U465_9CREN</name>
<organism evidence="1">
    <name type="scientific">Ignisphaera aggregans</name>
    <dbReference type="NCBI Taxonomy" id="334771"/>
    <lineage>
        <taxon>Archaea</taxon>
        <taxon>Thermoproteota</taxon>
        <taxon>Thermoprotei</taxon>
        <taxon>Desulfurococcales</taxon>
        <taxon>Desulfurococcaceae</taxon>
        <taxon>Ignisphaera</taxon>
    </lineage>
</organism>
<dbReference type="AlphaFoldDB" id="A0A7J2U465"/>
<sequence>MKVLKTVLRVAKVSGRALERDVMGAINIGLKHLNTDGSPMALGSTRAHGVWMKLVIPHQSPTTQTCLKLSTAIHKY</sequence>
<evidence type="ECO:0000313" key="1">
    <source>
        <dbReference type="EMBL" id="HEM67195.1"/>
    </source>
</evidence>